<dbReference type="AlphaFoldDB" id="F9XJV8"/>
<dbReference type="InParanoid" id="F9XJV8"/>
<name>F9XJV8_ZYMTI</name>
<accession>F9XJV8</accession>
<evidence type="ECO:0000313" key="4">
    <source>
        <dbReference type="Proteomes" id="UP000008062"/>
    </source>
</evidence>
<feature type="region of interest" description="Disordered" evidence="1">
    <location>
        <begin position="41"/>
        <end position="102"/>
    </location>
</feature>
<organism evidence="3 4">
    <name type="scientific">Zymoseptoria tritici (strain CBS 115943 / IPO323)</name>
    <name type="common">Speckled leaf blotch fungus</name>
    <name type="synonym">Septoria tritici</name>
    <dbReference type="NCBI Taxonomy" id="336722"/>
    <lineage>
        <taxon>Eukaryota</taxon>
        <taxon>Fungi</taxon>
        <taxon>Dikarya</taxon>
        <taxon>Ascomycota</taxon>
        <taxon>Pezizomycotina</taxon>
        <taxon>Dothideomycetes</taxon>
        <taxon>Dothideomycetidae</taxon>
        <taxon>Mycosphaerellales</taxon>
        <taxon>Mycosphaerellaceae</taxon>
        <taxon>Zymoseptoria</taxon>
    </lineage>
</organism>
<reference evidence="3 4" key="1">
    <citation type="journal article" date="2011" name="PLoS Genet.">
        <title>Finished genome of the fungal wheat pathogen Mycosphaerella graminicola reveals dispensome structure, chromosome plasticity, and stealth pathogenesis.</title>
        <authorList>
            <person name="Goodwin S.B."/>
            <person name="Ben M'barek S."/>
            <person name="Dhillon B."/>
            <person name="Wittenberg A.H.J."/>
            <person name="Crane C.F."/>
            <person name="Hane J.K."/>
            <person name="Foster A.J."/>
            <person name="Van der Lee T.A.J."/>
            <person name="Grimwood J."/>
            <person name="Aerts A."/>
            <person name="Antoniw J."/>
            <person name="Bailey A."/>
            <person name="Bluhm B."/>
            <person name="Bowler J."/>
            <person name="Bristow J."/>
            <person name="van der Burgt A."/>
            <person name="Canto-Canche B."/>
            <person name="Churchill A.C.L."/>
            <person name="Conde-Ferraez L."/>
            <person name="Cools H.J."/>
            <person name="Coutinho P.M."/>
            <person name="Csukai M."/>
            <person name="Dehal P."/>
            <person name="De Wit P."/>
            <person name="Donzelli B."/>
            <person name="van de Geest H.C."/>
            <person name="van Ham R.C.H.J."/>
            <person name="Hammond-Kosack K.E."/>
            <person name="Henrissat B."/>
            <person name="Kilian A."/>
            <person name="Kobayashi A.K."/>
            <person name="Koopmann E."/>
            <person name="Kourmpetis Y."/>
            <person name="Kuzniar A."/>
            <person name="Lindquist E."/>
            <person name="Lombard V."/>
            <person name="Maliepaard C."/>
            <person name="Martins N."/>
            <person name="Mehrabi R."/>
            <person name="Nap J.P.H."/>
            <person name="Ponomarenko A."/>
            <person name="Rudd J.J."/>
            <person name="Salamov A."/>
            <person name="Schmutz J."/>
            <person name="Schouten H.J."/>
            <person name="Shapiro H."/>
            <person name="Stergiopoulos I."/>
            <person name="Torriani S.F.F."/>
            <person name="Tu H."/>
            <person name="de Vries R.P."/>
            <person name="Waalwijk C."/>
            <person name="Ware S.B."/>
            <person name="Wiebenga A."/>
            <person name="Zwiers L.-H."/>
            <person name="Oliver R.P."/>
            <person name="Grigoriev I.V."/>
            <person name="Kema G.H.J."/>
        </authorList>
    </citation>
    <scope>NUCLEOTIDE SEQUENCE [LARGE SCALE GENOMIC DNA]</scope>
    <source>
        <strain evidence="4">CBS 115943 / IPO323</strain>
    </source>
</reference>
<keyword evidence="4" id="KW-1185">Reference proteome</keyword>
<dbReference type="HOGENOM" id="CLU_2279704_0_0_1"/>
<dbReference type="EMBL" id="CM001204">
    <property type="protein sequence ID" value="EGP84729.1"/>
    <property type="molecule type" value="Genomic_DNA"/>
</dbReference>
<keyword evidence="2" id="KW-0732">Signal</keyword>
<dbReference type="Proteomes" id="UP000008062">
    <property type="component" value="Chromosome 9"/>
</dbReference>
<proteinExistence type="predicted"/>
<feature type="chain" id="PRO_5003391489" evidence="2">
    <location>
        <begin position="23"/>
        <end position="102"/>
    </location>
</feature>
<dbReference type="RefSeq" id="XP_003849753.1">
    <property type="nucleotide sequence ID" value="XM_003849705.1"/>
</dbReference>
<dbReference type="KEGG" id="ztr:MYCGRDRAFT_95665"/>
<gene>
    <name evidence="3" type="ORF">MYCGRDRAFT_95665</name>
</gene>
<protein>
    <submittedName>
        <fullName evidence="3">Uncharacterized protein</fullName>
    </submittedName>
</protein>
<dbReference type="GeneID" id="13399059"/>
<sequence length="102" mass="10605">MQINLIFLTSLAALLLPGQVLADSCQLEQCPLTAQCTCTRPHKGPSQAGPSLWHGRCGQDRSSIPTGGVESQKKDGGGIAAEVLSVGRRSGRETETVGMGEG</sequence>
<evidence type="ECO:0000256" key="1">
    <source>
        <dbReference type="SAM" id="MobiDB-lite"/>
    </source>
</evidence>
<evidence type="ECO:0000256" key="2">
    <source>
        <dbReference type="SAM" id="SignalP"/>
    </source>
</evidence>
<evidence type="ECO:0000313" key="3">
    <source>
        <dbReference type="EMBL" id="EGP84729.1"/>
    </source>
</evidence>
<feature type="signal peptide" evidence="2">
    <location>
        <begin position="1"/>
        <end position="22"/>
    </location>
</feature>